<evidence type="ECO:0000313" key="2">
    <source>
        <dbReference type="EMBL" id="MEQ7849327.1"/>
    </source>
</evidence>
<feature type="compositionally biased region" description="Low complexity" evidence="1">
    <location>
        <begin position="276"/>
        <end position="290"/>
    </location>
</feature>
<name>A0ABV1P3M7_9ACTN</name>
<keyword evidence="3" id="KW-1185">Reference proteome</keyword>
<evidence type="ECO:0008006" key="4">
    <source>
        <dbReference type="Google" id="ProtNLM"/>
    </source>
</evidence>
<protein>
    <recommendedName>
        <fullName evidence="4">Tetratricopeptide repeat protein</fullName>
    </recommendedName>
</protein>
<evidence type="ECO:0000313" key="3">
    <source>
        <dbReference type="Proteomes" id="UP001482520"/>
    </source>
</evidence>
<reference evidence="2 3" key="1">
    <citation type="submission" date="2024-02" db="EMBL/GenBank/DDBJ databases">
        <title>Full genome sequence of Nocardioides kribbensis.</title>
        <authorList>
            <person name="Poletto B.L."/>
            <person name="Silva G."/>
            <person name="Galante D."/>
            <person name="Campos K.R."/>
            <person name="Santos M.B.N."/>
            <person name="Sacchi C.T."/>
        </authorList>
    </citation>
    <scope>NUCLEOTIDE SEQUENCE [LARGE SCALE GENOMIC DNA]</scope>
    <source>
        <strain evidence="2 3">O4R</strain>
    </source>
</reference>
<comment type="caution">
    <text evidence="2">The sequence shown here is derived from an EMBL/GenBank/DDBJ whole genome shotgun (WGS) entry which is preliminary data.</text>
</comment>
<organism evidence="2 3">
    <name type="scientific">Nocardioides kribbensis</name>
    <dbReference type="NCBI Taxonomy" id="305517"/>
    <lineage>
        <taxon>Bacteria</taxon>
        <taxon>Bacillati</taxon>
        <taxon>Actinomycetota</taxon>
        <taxon>Actinomycetes</taxon>
        <taxon>Propionibacteriales</taxon>
        <taxon>Nocardioidaceae</taxon>
        <taxon>Nocardioides</taxon>
    </lineage>
</organism>
<feature type="compositionally biased region" description="Pro residues" evidence="1">
    <location>
        <begin position="24"/>
        <end position="35"/>
    </location>
</feature>
<proteinExistence type="predicted"/>
<dbReference type="EMBL" id="JBEGDP010000036">
    <property type="protein sequence ID" value="MEQ7849327.1"/>
    <property type="molecule type" value="Genomic_DNA"/>
</dbReference>
<feature type="compositionally biased region" description="Low complexity" evidence="1">
    <location>
        <begin position="140"/>
        <end position="185"/>
    </location>
</feature>
<evidence type="ECO:0000256" key="1">
    <source>
        <dbReference type="SAM" id="MobiDB-lite"/>
    </source>
</evidence>
<accession>A0ABV1P3M7</accession>
<feature type="region of interest" description="Disordered" evidence="1">
    <location>
        <begin position="267"/>
        <end position="299"/>
    </location>
</feature>
<gene>
    <name evidence="2" type="ORF">V6R90_18775</name>
</gene>
<feature type="non-terminal residue" evidence="2">
    <location>
        <position position="353"/>
    </location>
</feature>
<dbReference type="Proteomes" id="UP001482520">
    <property type="component" value="Unassembled WGS sequence"/>
</dbReference>
<sequence>MQATTAAATGGRHLEDAPSTAPAPSAPEPPTPAPPAAGTTPVAGTTPADGPAADVPATATRPAPARPTGAARSPQHRPTARQPGPADLAAALSRGLLGGGPVDLTPLEGARDGQLDGQQGRRPLSHLGSSGSVQATGPLADRAATTAGDGAPTSAPTSALTSAGTSATPATSATSASTPAPVADDPADAASLSLTRAVHLLRAGRVEETLAALDALTADPHPRPDAARAGLPVHLEVAALATALDAHLCAGDLGSALDVGRALRALDTTAPPRPAPSSSSTTDVASASGAAPGGRVDPHPEAVRQHALAELCAASGDHAGAVEHASAAGRLAPGAAPADLPWRASLAMALARA</sequence>
<feature type="compositionally biased region" description="Low complexity" evidence="1">
    <location>
        <begin position="86"/>
        <end position="95"/>
    </location>
</feature>
<feature type="compositionally biased region" description="Low complexity" evidence="1">
    <location>
        <begin position="36"/>
        <end position="73"/>
    </location>
</feature>
<feature type="region of interest" description="Disordered" evidence="1">
    <location>
        <begin position="1"/>
        <end position="185"/>
    </location>
</feature>